<keyword evidence="5 10" id="KW-0328">Glycosyltransferase</keyword>
<evidence type="ECO:0000256" key="7">
    <source>
        <dbReference type="ARBA" id="ARBA00023277"/>
    </source>
</evidence>
<dbReference type="STRING" id="40754.THII_1442"/>
<protein>
    <recommendedName>
        <fullName evidence="4 10">4-alpha-glucanotransferase</fullName>
        <ecNumber evidence="3 10">2.4.1.25</ecNumber>
    </recommendedName>
    <alternativeName>
        <fullName evidence="8 10">Amylomaltase</fullName>
    </alternativeName>
    <alternativeName>
        <fullName evidence="9 10">Disproportionating enzyme</fullName>
    </alternativeName>
</protein>
<evidence type="ECO:0000256" key="1">
    <source>
        <dbReference type="ARBA" id="ARBA00000439"/>
    </source>
</evidence>
<dbReference type="SUPFAM" id="SSF51445">
    <property type="entry name" value="(Trans)glycosidases"/>
    <property type="match status" value="1"/>
</dbReference>
<keyword evidence="11" id="KW-0378">Hydrolase</keyword>
<evidence type="ECO:0000313" key="12">
    <source>
        <dbReference type="Proteomes" id="UP000031623"/>
    </source>
</evidence>
<dbReference type="InterPro" id="IPR017853">
    <property type="entry name" value="GH"/>
</dbReference>
<keyword evidence="6 10" id="KW-0808">Transferase</keyword>
<dbReference type="OrthoDB" id="9763489at2"/>
<dbReference type="PANTHER" id="PTHR32438">
    <property type="entry name" value="4-ALPHA-GLUCANOTRANSFERASE DPE1, CHLOROPLASTIC/AMYLOPLASTIC"/>
    <property type="match status" value="1"/>
</dbReference>
<dbReference type="Gene3D" id="3.20.20.80">
    <property type="entry name" value="Glycosidases"/>
    <property type="match status" value="1"/>
</dbReference>
<evidence type="ECO:0000256" key="10">
    <source>
        <dbReference type="RuleBase" id="RU361207"/>
    </source>
</evidence>
<dbReference type="EMBL" id="AP014633">
    <property type="protein sequence ID" value="BAP55739.1"/>
    <property type="molecule type" value="Genomic_DNA"/>
</dbReference>
<evidence type="ECO:0000313" key="11">
    <source>
        <dbReference type="EMBL" id="BAP55739.1"/>
    </source>
</evidence>
<evidence type="ECO:0000256" key="8">
    <source>
        <dbReference type="ARBA" id="ARBA00031423"/>
    </source>
</evidence>
<evidence type="ECO:0000256" key="3">
    <source>
        <dbReference type="ARBA" id="ARBA00012560"/>
    </source>
</evidence>
<dbReference type="HOGENOM" id="CLU_014132_1_0_6"/>
<accession>A0A090AFA7</accession>
<dbReference type="NCBIfam" id="NF011080">
    <property type="entry name" value="PRK14508.1-3"/>
    <property type="match status" value="1"/>
</dbReference>
<sequence length="565" mass="64941">MTAGQDFFKKRRAGILLHPTSLPETPSNGDLGQSAYRFVDFLADCQISIWQMLPLGPPHEDLSPYQCQSVHAANPLLISLEKLVAKGWLSEDSSPRQEKAIKYELRRLSRQGWYHPGPVESELTKLLASTPFKAGFCPLSHQEMAIRYRHARLREAHAGFMKSACDRDRVAYSVFLETQADWLTDYALFRALQAEHLHQLQAECLKALHTIRDPKILHHHLTAIKNRSGWWAWSTELRERQPQALQAARQQLVAEIEQHYFEQFVFFTQWQELKQYANEQGIYLFGDIPIFVALDSVDVWASRQNFLLDAQGQPTVVAGVPPDYFSATGQRWGNPHYNWKYMQSHEFQWWINRLSSAELLFDIARIDHFRGFEACWAIPRYCETAIEGQWVKVPGEALFKKLQQVGTLPLIAEDLGVITDEVRALRDQFNLPGMKILQFAFDSGAGNPYLPHNHVENSVVYTGTHDNNTTLGWFRELTTPIQQYVCDYLHALPDDMPWPLIEAAFASVAHLAVVPMQDILGLDGQHRMNTPGTSTGNWRWRFDWSQIPPGLTEKLRHFSSFYGRI</sequence>
<keyword evidence="12" id="KW-1185">Reference proteome</keyword>
<dbReference type="KEGG" id="tig:THII_1442"/>
<dbReference type="EC" id="2.4.1.25" evidence="3 10"/>
<evidence type="ECO:0000256" key="2">
    <source>
        <dbReference type="ARBA" id="ARBA00005684"/>
    </source>
</evidence>
<reference evidence="11" key="1">
    <citation type="journal article" date="2014" name="ISME J.">
        <title>Ecophysiology of Thioploca ingrica as revealed by the complete genome sequence supplemented with proteomic evidence.</title>
        <authorList>
            <person name="Kojima H."/>
            <person name="Ogura Y."/>
            <person name="Yamamoto N."/>
            <person name="Togashi T."/>
            <person name="Mori H."/>
            <person name="Watanabe T."/>
            <person name="Nemoto F."/>
            <person name="Kurokawa K."/>
            <person name="Hayashi T."/>
            <person name="Fukui M."/>
        </authorList>
    </citation>
    <scope>NUCLEOTIDE SEQUENCE [LARGE SCALE GENOMIC DNA]</scope>
</reference>
<evidence type="ECO:0000256" key="6">
    <source>
        <dbReference type="ARBA" id="ARBA00022679"/>
    </source>
</evidence>
<proteinExistence type="inferred from homology"/>
<comment type="similarity">
    <text evidence="2 10">Belongs to the disproportionating enzyme family.</text>
</comment>
<dbReference type="AlphaFoldDB" id="A0A090AFA7"/>
<dbReference type="GO" id="GO:0004134">
    <property type="term" value="F:4-alpha-glucanotransferase activity"/>
    <property type="evidence" value="ECO:0007669"/>
    <property type="project" value="UniProtKB-EC"/>
</dbReference>
<evidence type="ECO:0000256" key="9">
    <source>
        <dbReference type="ARBA" id="ARBA00031501"/>
    </source>
</evidence>
<dbReference type="GO" id="GO:0016787">
    <property type="term" value="F:hydrolase activity"/>
    <property type="evidence" value="ECO:0007669"/>
    <property type="project" value="UniProtKB-KW"/>
</dbReference>
<dbReference type="PANTHER" id="PTHR32438:SF5">
    <property type="entry name" value="4-ALPHA-GLUCANOTRANSFERASE DPE1, CHLOROPLASTIC_AMYLOPLASTIC"/>
    <property type="match status" value="1"/>
</dbReference>
<evidence type="ECO:0000256" key="5">
    <source>
        <dbReference type="ARBA" id="ARBA00022676"/>
    </source>
</evidence>
<evidence type="ECO:0000256" key="4">
    <source>
        <dbReference type="ARBA" id="ARBA00020295"/>
    </source>
</evidence>
<name>A0A090AFA7_9GAMM</name>
<keyword evidence="7 10" id="KW-0119">Carbohydrate metabolism</keyword>
<dbReference type="InterPro" id="IPR003385">
    <property type="entry name" value="Glyco_hydro_77"/>
</dbReference>
<organism evidence="11 12">
    <name type="scientific">Thioploca ingrica</name>
    <dbReference type="NCBI Taxonomy" id="40754"/>
    <lineage>
        <taxon>Bacteria</taxon>
        <taxon>Pseudomonadati</taxon>
        <taxon>Pseudomonadota</taxon>
        <taxon>Gammaproteobacteria</taxon>
        <taxon>Thiotrichales</taxon>
        <taxon>Thiotrichaceae</taxon>
        <taxon>Thioploca</taxon>
    </lineage>
</organism>
<comment type="catalytic activity">
    <reaction evidence="1 10">
        <text>Transfers a segment of a (1-&gt;4)-alpha-D-glucan to a new position in an acceptor, which may be glucose or a (1-&gt;4)-alpha-D-glucan.</text>
        <dbReference type="EC" id="2.4.1.25"/>
    </reaction>
</comment>
<dbReference type="NCBIfam" id="TIGR00217">
    <property type="entry name" value="malQ"/>
    <property type="match status" value="1"/>
</dbReference>
<dbReference type="Proteomes" id="UP000031623">
    <property type="component" value="Chromosome"/>
</dbReference>
<gene>
    <name evidence="11" type="ORF">THII_1442</name>
</gene>
<dbReference type="GO" id="GO:0005975">
    <property type="term" value="P:carbohydrate metabolic process"/>
    <property type="evidence" value="ECO:0007669"/>
    <property type="project" value="InterPro"/>
</dbReference>
<dbReference type="Pfam" id="PF02446">
    <property type="entry name" value="Glyco_hydro_77"/>
    <property type="match status" value="1"/>
</dbReference>